<gene>
    <name evidence="1" type="ORF">KA717_07205</name>
</gene>
<organism evidence="1">
    <name type="scientific">Woronichinia naegeliana WA131</name>
    <dbReference type="NCBI Taxonomy" id="2824559"/>
    <lineage>
        <taxon>Bacteria</taxon>
        <taxon>Bacillati</taxon>
        <taxon>Cyanobacteriota</taxon>
        <taxon>Cyanophyceae</taxon>
        <taxon>Synechococcales</taxon>
        <taxon>Coelosphaeriaceae</taxon>
        <taxon>Woronichinia</taxon>
    </lineage>
</organism>
<protein>
    <submittedName>
        <fullName evidence="1">Uncharacterized protein</fullName>
    </submittedName>
</protein>
<dbReference type="EMBL" id="CP073041">
    <property type="protein sequence ID" value="UXE62540.1"/>
    <property type="molecule type" value="Genomic_DNA"/>
</dbReference>
<dbReference type="AlphaFoldDB" id="A0A977L197"/>
<sequence>MKHTFAPYLKHLGKTPEEQLEKNKPLMTWLQQKMEEKVTEEEAEENSKNWEIVKEIIDSNRPSGQKLFTRG</sequence>
<name>A0A977L197_9CYAN</name>
<reference evidence="1" key="1">
    <citation type="submission" date="2021-04" db="EMBL/GenBank/DDBJ databases">
        <title>Genome sequence of Woronichinia naegeliana from Washington state freshwater lake bloom.</title>
        <authorList>
            <person name="Dreher T.W."/>
        </authorList>
    </citation>
    <scope>NUCLEOTIDE SEQUENCE</scope>
    <source>
        <strain evidence="1">WA131</strain>
    </source>
</reference>
<proteinExistence type="predicted"/>
<accession>A0A977L197</accession>
<dbReference type="Proteomes" id="UP001065613">
    <property type="component" value="Chromosome"/>
</dbReference>
<dbReference type="KEGG" id="wna:KA717_07205"/>
<evidence type="ECO:0000313" key="1">
    <source>
        <dbReference type="EMBL" id="UXE62540.1"/>
    </source>
</evidence>